<comment type="caution">
    <text evidence="1">The sequence shown here is derived from an EMBL/GenBank/DDBJ whole genome shotgun (WGS) entry which is preliminary data.</text>
</comment>
<evidence type="ECO:0000313" key="2">
    <source>
        <dbReference type="Proteomes" id="UP001057402"/>
    </source>
</evidence>
<reference evidence="2" key="1">
    <citation type="journal article" date="2023" name="Front. Plant Sci.">
        <title>Chromosomal-level genome assembly of Melastoma candidum provides insights into trichome evolution.</title>
        <authorList>
            <person name="Zhong Y."/>
            <person name="Wu W."/>
            <person name="Sun C."/>
            <person name="Zou P."/>
            <person name="Liu Y."/>
            <person name="Dai S."/>
            <person name="Zhou R."/>
        </authorList>
    </citation>
    <scope>NUCLEOTIDE SEQUENCE [LARGE SCALE GENOMIC DNA]</scope>
</reference>
<accession>A0ACB9QVA7</accession>
<sequence>MKRNYRCSKALQQFYSGGPFAVSSDASFLACACDSSINLVDALNSSIRSRIDCGSDVTAISLSPDDRVLFAADHSRQIRVWEVSTSTCLRSWKTRMKAGLIEREFSRDVSFNQSLQSTSANRTRKKTVYRILQPPPLVYPTSFTSNTIRSPLLQAALNSSFPL</sequence>
<name>A0ACB9QVA7_9MYRT</name>
<dbReference type="EMBL" id="CM042884">
    <property type="protein sequence ID" value="KAI4370193.1"/>
    <property type="molecule type" value="Genomic_DNA"/>
</dbReference>
<gene>
    <name evidence="1" type="ORF">MLD38_018567</name>
</gene>
<proteinExistence type="predicted"/>
<protein>
    <submittedName>
        <fullName evidence="1">Uncharacterized protein</fullName>
    </submittedName>
</protein>
<organism evidence="1 2">
    <name type="scientific">Melastoma candidum</name>
    <dbReference type="NCBI Taxonomy" id="119954"/>
    <lineage>
        <taxon>Eukaryota</taxon>
        <taxon>Viridiplantae</taxon>
        <taxon>Streptophyta</taxon>
        <taxon>Embryophyta</taxon>
        <taxon>Tracheophyta</taxon>
        <taxon>Spermatophyta</taxon>
        <taxon>Magnoliopsida</taxon>
        <taxon>eudicotyledons</taxon>
        <taxon>Gunneridae</taxon>
        <taxon>Pentapetalae</taxon>
        <taxon>rosids</taxon>
        <taxon>malvids</taxon>
        <taxon>Myrtales</taxon>
        <taxon>Melastomataceae</taxon>
        <taxon>Melastomatoideae</taxon>
        <taxon>Melastomateae</taxon>
        <taxon>Melastoma</taxon>
    </lineage>
</organism>
<dbReference type="Proteomes" id="UP001057402">
    <property type="component" value="Chromosome 5"/>
</dbReference>
<evidence type="ECO:0000313" key="1">
    <source>
        <dbReference type="EMBL" id="KAI4370193.1"/>
    </source>
</evidence>
<keyword evidence="2" id="KW-1185">Reference proteome</keyword>